<name>A0A0E9REZ6_ANGAN</name>
<reference evidence="1" key="2">
    <citation type="journal article" date="2015" name="Fish Shellfish Immunol.">
        <title>Early steps in the European eel (Anguilla anguilla)-Vibrio vulnificus interaction in the gills: Role of the RtxA13 toxin.</title>
        <authorList>
            <person name="Callol A."/>
            <person name="Pajuelo D."/>
            <person name="Ebbesson L."/>
            <person name="Teles M."/>
            <person name="MacKenzie S."/>
            <person name="Amaro C."/>
        </authorList>
    </citation>
    <scope>NUCLEOTIDE SEQUENCE</scope>
</reference>
<proteinExistence type="predicted"/>
<accession>A0A0E9REZ6</accession>
<sequence>MESVLHPSELFHFVKLLYHFTSSDFKISCAQYAIP</sequence>
<dbReference type="AlphaFoldDB" id="A0A0E9REZ6"/>
<dbReference type="EMBL" id="GBXM01081220">
    <property type="protein sequence ID" value="JAH27357.1"/>
    <property type="molecule type" value="Transcribed_RNA"/>
</dbReference>
<protein>
    <submittedName>
        <fullName evidence="1">Uncharacterized protein</fullName>
    </submittedName>
</protein>
<reference evidence="1" key="1">
    <citation type="submission" date="2014-11" db="EMBL/GenBank/DDBJ databases">
        <authorList>
            <person name="Amaro Gonzalez C."/>
        </authorList>
    </citation>
    <scope>NUCLEOTIDE SEQUENCE</scope>
</reference>
<evidence type="ECO:0000313" key="1">
    <source>
        <dbReference type="EMBL" id="JAH27357.1"/>
    </source>
</evidence>
<organism evidence="1">
    <name type="scientific">Anguilla anguilla</name>
    <name type="common">European freshwater eel</name>
    <name type="synonym">Muraena anguilla</name>
    <dbReference type="NCBI Taxonomy" id="7936"/>
    <lineage>
        <taxon>Eukaryota</taxon>
        <taxon>Metazoa</taxon>
        <taxon>Chordata</taxon>
        <taxon>Craniata</taxon>
        <taxon>Vertebrata</taxon>
        <taxon>Euteleostomi</taxon>
        <taxon>Actinopterygii</taxon>
        <taxon>Neopterygii</taxon>
        <taxon>Teleostei</taxon>
        <taxon>Anguilliformes</taxon>
        <taxon>Anguillidae</taxon>
        <taxon>Anguilla</taxon>
    </lineage>
</organism>